<proteinExistence type="inferred from homology"/>
<dbReference type="EMBL" id="MVGT01000437">
    <property type="protein sequence ID" value="OVA17933.1"/>
    <property type="molecule type" value="Genomic_DNA"/>
</dbReference>
<dbReference type="Gene3D" id="3.40.50.2000">
    <property type="entry name" value="Glycogen Phosphorylase B"/>
    <property type="match status" value="1"/>
</dbReference>
<keyword evidence="3" id="KW-1185">Reference proteome</keyword>
<accession>A0A200R5F4</accession>
<comment type="caution">
    <text evidence="2">The sequence shown here is derived from an EMBL/GenBank/DDBJ whole genome shotgun (WGS) entry which is preliminary data.</text>
</comment>
<evidence type="ECO:0000313" key="2">
    <source>
        <dbReference type="EMBL" id="OVA17933.1"/>
    </source>
</evidence>
<organism evidence="2 3">
    <name type="scientific">Macleaya cordata</name>
    <name type="common">Five-seeded plume-poppy</name>
    <name type="synonym">Bocconia cordata</name>
    <dbReference type="NCBI Taxonomy" id="56857"/>
    <lineage>
        <taxon>Eukaryota</taxon>
        <taxon>Viridiplantae</taxon>
        <taxon>Streptophyta</taxon>
        <taxon>Embryophyta</taxon>
        <taxon>Tracheophyta</taxon>
        <taxon>Spermatophyta</taxon>
        <taxon>Magnoliopsida</taxon>
        <taxon>Ranunculales</taxon>
        <taxon>Papaveraceae</taxon>
        <taxon>Papaveroideae</taxon>
        <taxon>Macleaya</taxon>
    </lineage>
</organism>
<protein>
    <submittedName>
        <fullName evidence="2">UDP-glucuronosyl/UDP-glucosyltransferase</fullName>
    </submittedName>
</protein>
<dbReference type="OrthoDB" id="1694450at2759"/>
<dbReference type="GO" id="GO:0035251">
    <property type="term" value="F:UDP-glucosyltransferase activity"/>
    <property type="evidence" value="ECO:0007669"/>
    <property type="project" value="TreeGrafter"/>
</dbReference>
<evidence type="ECO:0000313" key="3">
    <source>
        <dbReference type="Proteomes" id="UP000195402"/>
    </source>
</evidence>
<dbReference type="STRING" id="56857.A0A200R5F4"/>
<dbReference type="SUPFAM" id="SSF53756">
    <property type="entry name" value="UDP-Glycosyltransferase/glycogen phosphorylase"/>
    <property type="match status" value="1"/>
</dbReference>
<dbReference type="AlphaFoldDB" id="A0A200R5F4"/>
<dbReference type="PANTHER" id="PTHR48047:SF182">
    <property type="entry name" value="GLYCOSYLTRANSFERASE"/>
    <property type="match status" value="1"/>
</dbReference>
<dbReference type="Proteomes" id="UP000195402">
    <property type="component" value="Unassembled WGS sequence"/>
</dbReference>
<gene>
    <name evidence="2" type="ORF">BVC80_1835g334</name>
</gene>
<dbReference type="PANTHER" id="PTHR48047">
    <property type="entry name" value="GLYCOSYLTRANSFERASE"/>
    <property type="match status" value="1"/>
</dbReference>
<reference evidence="2 3" key="1">
    <citation type="journal article" date="2017" name="Mol. Plant">
        <title>The Genome of Medicinal Plant Macleaya cordata Provides New Insights into Benzylisoquinoline Alkaloids Metabolism.</title>
        <authorList>
            <person name="Liu X."/>
            <person name="Liu Y."/>
            <person name="Huang P."/>
            <person name="Ma Y."/>
            <person name="Qing Z."/>
            <person name="Tang Q."/>
            <person name="Cao H."/>
            <person name="Cheng P."/>
            <person name="Zheng Y."/>
            <person name="Yuan Z."/>
            <person name="Zhou Y."/>
            <person name="Liu J."/>
            <person name="Tang Z."/>
            <person name="Zhuo Y."/>
            <person name="Zhang Y."/>
            <person name="Yu L."/>
            <person name="Huang J."/>
            <person name="Yang P."/>
            <person name="Peng Q."/>
            <person name="Zhang J."/>
            <person name="Jiang W."/>
            <person name="Zhang Z."/>
            <person name="Lin K."/>
            <person name="Ro D.K."/>
            <person name="Chen X."/>
            <person name="Xiong X."/>
            <person name="Shang Y."/>
            <person name="Huang S."/>
            <person name="Zeng J."/>
        </authorList>
    </citation>
    <scope>NUCLEOTIDE SEQUENCE [LARGE SCALE GENOMIC DNA]</scope>
    <source>
        <strain evidence="3">cv. BLH2017</strain>
        <tissue evidence="2">Root</tissue>
    </source>
</reference>
<keyword evidence="2" id="KW-0808">Transferase</keyword>
<sequence length="308" mass="35032">MLLLPIVLPQLTGIQISWNITSESESFVVPGLPDRIEITKAMLPENIYQTSGDLKDLCDQINAAELTDYGVEGYMKAKSDKVWCMGPVSLRNKKTLDKAERGNKASINENQCLKWLDSRETFSVVYACFGSLCRLTSSEMMEVGLGLEASGRPFVWVIRGGERYSELEKWLSEEEFEEITKDRGLVIKGWAPQSNSLMRNWFCKFWELESGRVGVDDTKLEEGEKKIGGVGKKKEEVKKAVDRVMDEGEEGEERRRVKELGERARKAMEEGGSSYFNMTLFIQDIMQHQACKELLPIQVMKTTEEKCL</sequence>
<name>A0A200R5F4_MACCD</name>
<comment type="similarity">
    <text evidence="1">Belongs to the UDP-glycosyltransferase family.</text>
</comment>
<evidence type="ECO:0000256" key="1">
    <source>
        <dbReference type="ARBA" id="ARBA00009995"/>
    </source>
</evidence>
<dbReference type="InParanoid" id="A0A200R5F4"/>
<dbReference type="OMA" id="ISWNITS"/>